<feature type="binding site" evidence="9">
    <location>
        <position position="208"/>
    </location>
    <ligand>
        <name>1-deoxy-D-xylulose 5-phosphate</name>
        <dbReference type="ChEBI" id="CHEBI:57792"/>
    </ligand>
</feature>
<dbReference type="PANTHER" id="PTHR30525">
    <property type="entry name" value="1-DEOXY-D-XYLULOSE 5-PHOSPHATE REDUCTOISOMERASE"/>
    <property type="match status" value="1"/>
</dbReference>
<feature type="binding site" evidence="9">
    <location>
        <position position="12"/>
    </location>
    <ligand>
        <name>NADPH</name>
        <dbReference type="ChEBI" id="CHEBI:57783"/>
    </ligand>
</feature>
<dbReference type="InterPro" id="IPR003821">
    <property type="entry name" value="DXP_reductoisomerase"/>
</dbReference>
<dbReference type="HAMAP" id="MF_00183">
    <property type="entry name" value="DXP_reductoisom"/>
    <property type="match status" value="1"/>
</dbReference>
<dbReference type="Pfam" id="PF13288">
    <property type="entry name" value="DXPR_C"/>
    <property type="match status" value="1"/>
</dbReference>
<organism evidence="13 14">
    <name type="scientific">candidate division WOR-3 bacterium JGI_Cruoil_03_44_89</name>
    <dbReference type="NCBI Taxonomy" id="1973748"/>
    <lineage>
        <taxon>Bacteria</taxon>
        <taxon>Bacteria division WOR-3</taxon>
    </lineage>
</organism>
<dbReference type="GO" id="GO:0051484">
    <property type="term" value="P:isopentenyl diphosphate biosynthetic process, methylerythritol 4-phosphate pathway involved in terpenoid biosynthetic process"/>
    <property type="evidence" value="ECO:0007669"/>
    <property type="project" value="TreeGrafter"/>
</dbReference>
<evidence type="ECO:0000313" key="13">
    <source>
        <dbReference type="EMBL" id="OYD16110.1"/>
    </source>
</evidence>
<dbReference type="Gene3D" id="1.10.1740.10">
    <property type="match status" value="1"/>
</dbReference>
<feature type="binding site" evidence="9">
    <location>
        <position position="195"/>
    </location>
    <ligand>
        <name>NADPH</name>
        <dbReference type="ChEBI" id="CHEBI:57783"/>
    </ligand>
</feature>
<feature type="binding site" evidence="9">
    <location>
        <position position="117"/>
    </location>
    <ligand>
        <name>NADPH</name>
        <dbReference type="ChEBI" id="CHEBI:57783"/>
    </ligand>
</feature>
<evidence type="ECO:0000256" key="5">
    <source>
        <dbReference type="ARBA" id="ARBA00023002"/>
    </source>
</evidence>
<feature type="binding site" evidence="9">
    <location>
        <position position="202"/>
    </location>
    <ligand>
        <name>1-deoxy-D-xylulose 5-phosphate</name>
        <dbReference type="ChEBI" id="CHEBI:57792"/>
    </ligand>
</feature>
<dbReference type="SUPFAM" id="SSF51735">
    <property type="entry name" value="NAD(P)-binding Rossmann-fold domains"/>
    <property type="match status" value="1"/>
</dbReference>
<feature type="binding site" evidence="9">
    <location>
        <position position="189"/>
    </location>
    <ligand>
        <name>1-deoxy-D-xylulose 5-phosphate</name>
        <dbReference type="ChEBI" id="CHEBI:57792"/>
    </ligand>
</feature>
<dbReference type="Pfam" id="PF08436">
    <property type="entry name" value="DXP_redisom_C"/>
    <property type="match status" value="1"/>
</dbReference>
<proteinExistence type="inferred from homology"/>
<feature type="binding site" evidence="9">
    <location>
        <position position="13"/>
    </location>
    <ligand>
        <name>NADPH</name>
        <dbReference type="ChEBI" id="CHEBI:57783"/>
    </ligand>
</feature>
<evidence type="ECO:0000256" key="1">
    <source>
        <dbReference type="ARBA" id="ARBA00005094"/>
    </source>
</evidence>
<feature type="binding site" evidence="9">
    <location>
        <position position="145"/>
    </location>
    <ligand>
        <name>Mn(2+)</name>
        <dbReference type="ChEBI" id="CHEBI:29035"/>
    </ligand>
</feature>
<evidence type="ECO:0000256" key="2">
    <source>
        <dbReference type="ARBA" id="ARBA00006825"/>
    </source>
</evidence>
<dbReference type="GO" id="GO:0030145">
    <property type="term" value="F:manganese ion binding"/>
    <property type="evidence" value="ECO:0007669"/>
    <property type="project" value="TreeGrafter"/>
</dbReference>
<feature type="domain" description="DXP reductoisomerase C-terminal" evidence="12">
    <location>
        <begin position="251"/>
        <end position="367"/>
    </location>
</feature>
<feature type="binding site" evidence="9">
    <location>
        <position position="145"/>
    </location>
    <ligand>
        <name>1-deoxy-D-xylulose 5-phosphate</name>
        <dbReference type="ChEBI" id="CHEBI:57792"/>
    </ligand>
</feature>
<dbReference type="InterPro" id="IPR036169">
    <property type="entry name" value="DXPR_C_sf"/>
</dbReference>
<dbReference type="InterPro" id="IPR026877">
    <property type="entry name" value="DXPR_C"/>
</dbReference>
<accession>A0A235BUK3</accession>
<comment type="caution">
    <text evidence="13">The sequence shown here is derived from an EMBL/GenBank/DDBJ whole genome shotgun (WGS) entry which is preliminary data.</text>
</comment>
<feature type="binding site" evidence="9">
    <location>
        <position position="143"/>
    </location>
    <ligand>
        <name>Mn(2+)</name>
        <dbReference type="ChEBI" id="CHEBI:29035"/>
    </ligand>
</feature>
<dbReference type="Pfam" id="PF02670">
    <property type="entry name" value="DXP_reductoisom"/>
    <property type="match status" value="1"/>
</dbReference>
<dbReference type="EMBL" id="NOZQ01000085">
    <property type="protein sequence ID" value="OYD16110.1"/>
    <property type="molecule type" value="Genomic_DNA"/>
</dbReference>
<dbReference type="GO" id="GO:0016853">
    <property type="term" value="F:isomerase activity"/>
    <property type="evidence" value="ECO:0007669"/>
    <property type="project" value="UniProtKB-KW"/>
</dbReference>
<evidence type="ECO:0000256" key="8">
    <source>
        <dbReference type="ARBA" id="ARBA00048543"/>
    </source>
</evidence>
<evidence type="ECO:0000259" key="12">
    <source>
        <dbReference type="Pfam" id="PF13288"/>
    </source>
</evidence>
<sequence>MHKVAVLGSTGSIGTLTLEVLSHLGRDYRVVALSTHRNVKILRRQIEEYSPEVVCISDGSVARSHHIEGVKLLTGADGLIEIAKGEADIVVNALVGAEGIYPTLCALRGKKRVCIANKETLVSYGEIVMNTAREHGGEIIPIDSEHSAIHQCIRTGGEEVDEIILTASGGPFRVSGINEKITPEETLAHPVWKMGKKVTVDSATLMNKGLEVIEAVRLFRISSENISVVVHPQSMVHSLVRFRDGAILAQLSLPDMRLPIQYALTYPKRFPSLLKPLDLAKVHILEFEPPDREKFPCLSLAYRAISVGGTMPAVLSATDEVCVNSFLQRKITLLDIPRIIRKVMDRHRITENPVLGEIEEADEWARKETYELLEN</sequence>
<comment type="catalytic activity">
    <reaction evidence="8">
        <text>2-C-methyl-D-erythritol 4-phosphate + NADP(+) = 1-deoxy-D-xylulose 5-phosphate + NADPH + H(+)</text>
        <dbReference type="Rhea" id="RHEA:13717"/>
        <dbReference type="ChEBI" id="CHEBI:15378"/>
        <dbReference type="ChEBI" id="CHEBI:57783"/>
        <dbReference type="ChEBI" id="CHEBI:57792"/>
        <dbReference type="ChEBI" id="CHEBI:58262"/>
        <dbReference type="ChEBI" id="CHEBI:58349"/>
        <dbReference type="EC" id="1.1.1.267"/>
    </reaction>
    <physiologicalReaction direction="right-to-left" evidence="8">
        <dbReference type="Rhea" id="RHEA:13719"/>
    </physiologicalReaction>
</comment>
<dbReference type="Proteomes" id="UP000215215">
    <property type="component" value="Unassembled WGS sequence"/>
</dbReference>
<dbReference type="Gene3D" id="3.40.50.720">
    <property type="entry name" value="NAD(P)-binding Rossmann-like Domain"/>
    <property type="match status" value="1"/>
</dbReference>
<dbReference type="EC" id="1.1.1.267" evidence="9"/>
<dbReference type="SUPFAM" id="SSF55347">
    <property type="entry name" value="Glyceraldehyde-3-phosphate dehydrogenase-like, C-terminal domain"/>
    <property type="match status" value="1"/>
</dbReference>
<name>A0A235BUK3_UNCW3</name>
<dbReference type="PIRSF" id="PIRSF006205">
    <property type="entry name" value="Dxp_reductismrs"/>
    <property type="match status" value="1"/>
</dbReference>
<dbReference type="InterPro" id="IPR013512">
    <property type="entry name" value="DXP_reductoisomerase_N"/>
</dbReference>
<keyword evidence="13" id="KW-0413">Isomerase</keyword>
<dbReference type="PANTHER" id="PTHR30525:SF0">
    <property type="entry name" value="1-DEOXY-D-XYLULOSE 5-PHOSPHATE REDUCTOISOMERASE, CHLOROPLASTIC"/>
    <property type="match status" value="1"/>
</dbReference>
<comment type="cofactor">
    <cofactor evidence="9">
        <name>Mg(2+)</name>
        <dbReference type="ChEBI" id="CHEBI:18420"/>
    </cofactor>
    <cofactor evidence="9">
        <name>Mn(2+)</name>
        <dbReference type="ChEBI" id="CHEBI:29035"/>
    </cofactor>
</comment>
<comment type="pathway">
    <text evidence="1 9">Isoprenoid biosynthesis; isopentenyl diphosphate biosynthesis via DXP pathway; isopentenyl diphosphate from 1-deoxy-D-xylulose 5-phosphate: step 1/6.</text>
</comment>
<keyword evidence="7 9" id="KW-0414">Isoprene biosynthesis</keyword>
<evidence type="ECO:0000256" key="4">
    <source>
        <dbReference type="ARBA" id="ARBA00022857"/>
    </source>
</evidence>
<evidence type="ECO:0000256" key="6">
    <source>
        <dbReference type="ARBA" id="ARBA00023211"/>
    </source>
</evidence>
<keyword evidence="5 9" id="KW-0560">Oxidoreductase</keyword>
<dbReference type="GO" id="GO:0030604">
    <property type="term" value="F:1-deoxy-D-xylulose-5-phosphate reductoisomerase activity"/>
    <property type="evidence" value="ECO:0007669"/>
    <property type="project" value="UniProtKB-UniRule"/>
</dbReference>
<evidence type="ECO:0000256" key="3">
    <source>
        <dbReference type="ARBA" id="ARBA00022723"/>
    </source>
</evidence>
<evidence type="ECO:0000259" key="10">
    <source>
        <dbReference type="Pfam" id="PF02670"/>
    </source>
</evidence>
<feature type="binding site" evidence="9">
    <location>
        <position position="38"/>
    </location>
    <ligand>
        <name>NADPH</name>
        <dbReference type="ChEBI" id="CHEBI:57783"/>
    </ligand>
</feature>
<feature type="domain" description="1-deoxy-D-xylulose 5-phosphate reductoisomerase N-terminal" evidence="10">
    <location>
        <begin position="4"/>
        <end position="125"/>
    </location>
</feature>
<gene>
    <name evidence="9" type="primary">dxr</name>
    <name evidence="13" type="ORF">CH333_04230</name>
</gene>
<dbReference type="GO" id="GO:0070402">
    <property type="term" value="F:NADPH binding"/>
    <property type="evidence" value="ECO:0007669"/>
    <property type="project" value="InterPro"/>
</dbReference>
<keyword evidence="6 9" id="KW-0464">Manganese</keyword>
<dbReference type="NCBIfam" id="TIGR00243">
    <property type="entry name" value="Dxr"/>
    <property type="match status" value="1"/>
</dbReference>
<feature type="binding site" evidence="9">
    <location>
        <position position="11"/>
    </location>
    <ligand>
        <name>NADPH</name>
        <dbReference type="ChEBI" id="CHEBI:57783"/>
    </ligand>
</feature>
<keyword evidence="4 9" id="KW-0521">NADP</keyword>
<feature type="binding site" evidence="9">
    <location>
        <position position="211"/>
    </location>
    <ligand>
        <name>Mn(2+)</name>
        <dbReference type="ChEBI" id="CHEBI:29035"/>
    </ligand>
</feature>
<feature type="binding site" evidence="9">
    <location>
        <position position="10"/>
    </location>
    <ligand>
        <name>NADPH</name>
        <dbReference type="ChEBI" id="CHEBI:57783"/>
    </ligand>
</feature>
<dbReference type="UniPathway" id="UPA00056">
    <property type="reaction ID" value="UER00092"/>
</dbReference>
<protein>
    <recommendedName>
        <fullName evidence="9">1-deoxy-D-xylulose 5-phosphate reductoisomerase</fullName>
        <shortName evidence="9">DXP reductoisomerase</shortName>
        <ecNumber evidence="9">1.1.1.267</ecNumber>
    </recommendedName>
    <alternativeName>
        <fullName evidence="9">1-deoxyxylulose-5-phosphate reductoisomerase</fullName>
    </alternativeName>
    <alternativeName>
        <fullName evidence="9">2-C-methyl-D-erythritol 4-phosphate synthase</fullName>
    </alternativeName>
</protein>
<feature type="binding site" evidence="9">
    <location>
        <position position="118"/>
    </location>
    <ligand>
        <name>1-deoxy-D-xylulose 5-phosphate</name>
        <dbReference type="ChEBI" id="CHEBI:57792"/>
    </ligand>
</feature>
<dbReference type="AlphaFoldDB" id="A0A235BUK3"/>
<dbReference type="SUPFAM" id="SSF69055">
    <property type="entry name" value="1-deoxy-D-xylulose-5-phosphate reductoisomerase, C-terminal domain"/>
    <property type="match status" value="1"/>
</dbReference>
<feature type="binding site" evidence="9">
    <location>
        <position position="37"/>
    </location>
    <ligand>
        <name>NADPH</name>
        <dbReference type="ChEBI" id="CHEBI:57783"/>
    </ligand>
</feature>
<evidence type="ECO:0000313" key="14">
    <source>
        <dbReference type="Proteomes" id="UP000215215"/>
    </source>
</evidence>
<feature type="domain" description="1-deoxy-D-xylulose 5-phosphate reductoisomerase C-terminal" evidence="11">
    <location>
        <begin position="139"/>
        <end position="219"/>
    </location>
</feature>
<dbReference type="FunFam" id="3.40.50.720:FF:000045">
    <property type="entry name" value="1-deoxy-D-xylulose 5-phosphate reductoisomerase"/>
    <property type="match status" value="1"/>
</dbReference>
<feature type="binding site" evidence="9">
    <location>
        <position position="119"/>
    </location>
    <ligand>
        <name>NADPH</name>
        <dbReference type="ChEBI" id="CHEBI:57783"/>
    </ligand>
</feature>
<comment type="function">
    <text evidence="9">Catalyzes the NADPH-dependent rearrangement and reduction of 1-deoxy-D-xylulose-5-phosphate (DXP) to 2-C-methyl-D-erythritol 4-phosphate (MEP).</text>
</comment>
<keyword evidence="9" id="KW-0460">Magnesium</keyword>
<reference evidence="13 14" key="1">
    <citation type="submission" date="2017-07" db="EMBL/GenBank/DDBJ databases">
        <title>Recovery of genomes from metagenomes via a dereplication, aggregation, and scoring strategy.</title>
        <authorList>
            <person name="Sieber C.M."/>
            <person name="Probst A.J."/>
            <person name="Sharrar A."/>
            <person name="Thomas B.C."/>
            <person name="Hess M."/>
            <person name="Tringe S.G."/>
            <person name="Banfield J.F."/>
        </authorList>
    </citation>
    <scope>NUCLEOTIDE SEQUENCE [LARGE SCALE GENOMIC DNA]</scope>
    <source>
        <strain evidence="13">JGI_Cruoil_03_44_89</strain>
    </source>
</reference>
<dbReference type="InterPro" id="IPR013644">
    <property type="entry name" value="DXP_reductoisomerase_C"/>
</dbReference>
<feature type="binding site" evidence="9">
    <location>
        <position position="168"/>
    </location>
    <ligand>
        <name>1-deoxy-D-xylulose 5-phosphate</name>
        <dbReference type="ChEBI" id="CHEBI:57792"/>
    </ligand>
</feature>
<comment type="caution">
    <text evidence="9">Lacks conserved residue(s) required for the propagation of feature annotation.</text>
</comment>
<feature type="binding site" evidence="9">
    <location>
        <position position="211"/>
    </location>
    <ligand>
        <name>1-deoxy-D-xylulose 5-phosphate</name>
        <dbReference type="ChEBI" id="CHEBI:57792"/>
    </ligand>
</feature>
<dbReference type="InterPro" id="IPR036291">
    <property type="entry name" value="NAD(P)-bd_dom_sf"/>
</dbReference>
<evidence type="ECO:0000256" key="7">
    <source>
        <dbReference type="ARBA" id="ARBA00023229"/>
    </source>
</evidence>
<comment type="similarity">
    <text evidence="2 9">Belongs to the DXR family.</text>
</comment>
<evidence type="ECO:0000256" key="9">
    <source>
        <dbReference type="HAMAP-Rule" id="MF_00183"/>
    </source>
</evidence>
<evidence type="ECO:0000259" key="11">
    <source>
        <dbReference type="Pfam" id="PF08436"/>
    </source>
</evidence>
<feature type="binding site" evidence="9">
    <location>
        <position position="207"/>
    </location>
    <ligand>
        <name>1-deoxy-D-xylulose 5-phosphate</name>
        <dbReference type="ChEBI" id="CHEBI:57792"/>
    </ligand>
</feature>
<keyword evidence="3 9" id="KW-0479">Metal-binding</keyword>
<feature type="binding site" evidence="9">
    <location>
        <position position="144"/>
    </location>
    <ligand>
        <name>1-deoxy-D-xylulose 5-phosphate</name>
        <dbReference type="ChEBI" id="CHEBI:57792"/>
    </ligand>
</feature>